<sequence>MFSKITQIKQSITDELEQAINQQKPVTPSVATIENHANLLNTETPSVDDVVADLGTGESNSDPNKPNENSKDSNEAKSSKNIETTKGSKASEASEVATGTSNTDSAPTNQKSRSAEGSSKNIASLQSPPSSQISSLAPSRAATPVTDKDDDKVIEAKLAKFAKYEAKYPQLLKAYKIEKKKNELVKIYEQVLAENTPCTSISEAKKFADFISGLKVTSEQQTRQINKLKSDYQNISQKLQNTQKELQSSQKEAKESVRLRTELTELSQKYKTLEQSTQKVELNEEQQVEIESLKTQLKSAEESRNNSFASQQKLRSQLEELSRRVSEVQIEKEVLLEKNKETEALNADLLKKVNSAPLDSAQSIKMHQHETQQHLDQLNALTEEKEKLEIEIESLGRRLIRENENSQIQLKSLKAQLENKNNKISKLEESVHTLNNKLKATKEKPTLVSQELPQSPQSPISPPVETSSRGSSADSAKANELLKKVNADNVNRIRKLMKAQQSLNNDLETLKQENERLRSVYIKEPESDDMKDKQAYLRNVLLGYMTRKDQRQFLLPVLATLLGLKESDVKTFSDSIA</sequence>
<organism evidence="4 5">
    <name type="scientific">Starmerella bacillaris</name>
    <name type="common">Yeast</name>
    <name type="synonym">Candida zemplinina</name>
    <dbReference type="NCBI Taxonomy" id="1247836"/>
    <lineage>
        <taxon>Eukaryota</taxon>
        <taxon>Fungi</taxon>
        <taxon>Dikarya</taxon>
        <taxon>Ascomycota</taxon>
        <taxon>Saccharomycotina</taxon>
        <taxon>Dipodascomycetes</taxon>
        <taxon>Dipodascales</taxon>
        <taxon>Trichomonascaceae</taxon>
        <taxon>Starmerella</taxon>
    </lineage>
</organism>
<feature type="compositionally biased region" description="Low complexity" evidence="2">
    <location>
        <begin position="449"/>
        <end position="458"/>
    </location>
</feature>
<name>A0AAV5RN95_STABA</name>
<reference evidence="4 5" key="1">
    <citation type="journal article" date="2023" name="Elife">
        <title>Identification of key yeast species and microbe-microbe interactions impacting larval growth of Drosophila in the wild.</title>
        <authorList>
            <person name="Mure A."/>
            <person name="Sugiura Y."/>
            <person name="Maeda R."/>
            <person name="Honda K."/>
            <person name="Sakurai N."/>
            <person name="Takahashi Y."/>
            <person name="Watada M."/>
            <person name="Katoh T."/>
            <person name="Gotoh A."/>
            <person name="Gotoh Y."/>
            <person name="Taniguchi I."/>
            <person name="Nakamura K."/>
            <person name="Hayashi T."/>
            <person name="Katayama T."/>
            <person name="Uemura T."/>
            <person name="Hattori Y."/>
        </authorList>
    </citation>
    <scope>NUCLEOTIDE SEQUENCE [LARGE SCALE GENOMIC DNA]</scope>
    <source>
        <strain evidence="4 5">SB-73</strain>
    </source>
</reference>
<dbReference type="InterPro" id="IPR000237">
    <property type="entry name" value="GRIP_dom"/>
</dbReference>
<feature type="compositionally biased region" description="Polar residues" evidence="2">
    <location>
        <begin position="97"/>
        <end position="121"/>
    </location>
</feature>
<keyword evidence="5" id="KW-1185">Reference proteome</keyword>
<evidence type="ECO:0000256" key="2">
    <source>
        <dbReference type="SAM" id="MobiDB-lite"/>
    </source>
</evidence>
<comment type="caution">
    <text evidence="4">The sequence shown here is derived from an EMBL/GenBank/DDBJ whole genome shotgun (WGS) entry which is preliminary data.</text>
</comment>
<feature type="domain" description="GRIP" evidence="3">
    <location>
        <begin position="527"/>
        <end position="575"/>
    </location>
</feature>
<feature type="compositionally biased region" description="Polar residues" evidence="2">
    <location>
        <begin position="57"/>
        <end position="67"/>
    </location>
</feature>
<feature type="compositionally biased region" description="Basic and acidic residues" evidence="2">
    <location>
        <begin position="68"/>
        <end position="80"/>
    </location>
</feature>
<feature type="coiled-coil region" evidence="1">
    <location>
        <begin position="493"/>
        <end position="520"/>
    </location>
</feature>
<evidence type="ECO:0000313" key="4">
    <source>
        <dbReference type="EMBL" id="GMM52628.1"/>
    </source>
</evidence>
<evidence type="ECO:0000313" key="5">
    <source>
        <dbReference type="Proteomes" id="UP001362899"/>
    </source>
</evidence>
<evidence type="ECO:0000259" key="3">
    <source>
        <dbReference type="PROSITE" id="PS50913"/>
    </source>
</evidence>
<protein>
    <recommendedName>
        <fullName evidence="3">GRIP domain-containing protein</fullName>
    </recommendedName>
</protein>
<dbReference type="AlphaFoldDB" id="A0AAV5RN95"/>
<feature type="compositionally biased region" description="Low complexity" evidence="2">
    <location>
        <begin position="122"/>
        <end position="139"/>
    </location>
</feature>
<dbReference type="PROSITE" id="PS50913">
    <property type="entry name" value="GRIP"/>
    <property type="match status" value="1"/>
</dbReference>
<gene>
    <name evidence="4" type="ORF">DASB73_035910</name>
</gene>
<feature type="region of interest" description="Disordered" evidence="2">
    <location>
        <begin position="38"/>
        <end position="148"/>
    </location>
</feature>
<feature type="region of interest" description="Disordered" evidence="2">
    <location>
        <begin position="440"/>
        <end position="476"/>
    </location>
</feature>
<keyword evidence="1" id="KW-0175">Coiled coil</keyword>
<feature type="compositionally biased region" description="Polar residues" evidence="2">
    <location>
        <begin position="464"/>
        <end position="474"/>
    </location>
</feature>
<proteinExistence type="predicted"/>
<dbReference type="Pfam" id="PF01465">
    <property type="entry name" value="GRIP"/>
    <property type="match status" value="1"/>
</dbReference>
<dbReference type="EMBL" id="BTGC01000008">
    <property type="protein sequence ID" value="GMM52628.1"/>
    <property type="molecule type" value="Genomic_DNA"/>
</dbReference>
<evidence type="ECO:0000256" key="1">
    <source>
        <dbReference type="SAM" id="Coils"/>
    </source>
</evidence>
<dbReference type="SMART" id="SM00755">
    <property type="entry name" value="Grip"/>
    <property type="match status" value="1"/>
</dbReference>
<accession>A0AAV5RN95</accession>
<dbReference type="Proteomes" id="UP001362899">
    <property type="component" value="Unassembled WGS sequence"/>
</dbReference>